<organism evidence="3 4">
    <name type="scientific">Roseateles rivi</name>
    <dbReference type="NCBI Taxonomy" id="3299028"/>
    <lineage>
        <taxon>Bacteria</taxon>
        <taxon>Pseudomonadati</taxon>
        <taxon>Pseudomonadota</taxon>
        <taxon>Betaproteobacteria</taxon>
        <taxon>Burkholderiales</taxon>
        <taxon>Sphaerotilaceae</taxon>
        <taxon>Roseateles</taxon>
    </lineage>
</organism>
<keyword evidence="2" id="KW-0472">Membrane</keyword>
<keyword evidence="4" id="KW-1185">Reference proteome</keyword>
<feature type="region of interest" description="Disordered" evidence="1">
    <location>
        <begin position="1"/>
        <end position="22"/>
    </location>
</feature>
<name>A0ABW7FUD4_9BURK</name>
<feature type="transmembrane region" description="Helical" evidence="2">
    <location>
        <begin position="47"/>
        <end position="67"/>
    </location>
</feature>
<feature type="transmembrane region" description="Helical" evidence="2">
    <location>
        <begin position="264"/>
        <end position="281"/>
    </location>
</feature>
<sequence>MRRFMTPSAANPARTRARQKSQPHLWREREFVRDTHQRLQREHWLRLHVALIALLTLGGLMTCAALLRLLGVESLGLRYAIALPISYLLYLGLLRLWAGYLLRRESDALSHGVDVLDVLSSLPTPRSGADSAAGCSMPMRSGGGGDFAGGGASDSFEVGDVLDAGSSLGEAAGEIAGQTTKLGAAVLDADEGAVVAIPLLVVLAIGTLLMSLLGLGVFALFGVDVLMAVVLELGLAGLAGGFAWRRQREGWLRRALTRTWKPALAMLVLGVALGLMLDHWVPEAHSLPHALRLMQHR</sequence>
<evidence type="ECO:0000313" key="3">
    <source>
        <dbReference type="EMBL" id="MFG6447919.1"/>
    </source>
</evidence>
<feature type="transmembrane region" description="Helical" evidence="2">
    <location>
        <begin position="79"/>
        <end position="98"/>
    </location>
</feature>
<keyword evidence="2" id="KW-1133">Transmembrane helix</keyword>
<evidence type="ECO:0000256" key="2">
    <source>
        <dbReference type="SAM" id="Phobius"/>
    </source>
</evidence>
<keyword evidence="2" id="KW-0812">Transmembrane</keyword>
<accession>A0ABW7FUD4</accession>
<gene>
    <name evidence="3" type="ORF">ACG0Z6_06620</name>
</gene>
<proteinExistence type="predicted"/>
<protein>
    <recommendedName>
        <fullName evidence="5">Transmembrane protein</fullName>
    </recommendedName>
</protein>
<feature type="transmembrane region" description="Helical" evidence="2">
    <location>
        <begin position="193"/>
        <end position="219"/>
    </location>
</feature>
<feature type="transmembrane region" description="Helical" evidence="2">
    <location>
        <begin position="225"/>
        <end position="244"/>
    </location>
</feature>
<evidence type="ECO:0008006" key="5">
    <source>
        <dbReference type="Google" id="ProtNLM"/>
    </source>
</evidence>
<comment type="caution">
    <text evidence="3">The sequence shown here is derived from an EMBL/GenBank/DDBJ whole genome shotgun (WGS) entry which is preliminary data.</text>
</comment>
<dbReference type="Proteomes" id="UP001606099">
    <property type="component" value="Unassembled WGS sequence"/>
</dbReference>
<evidence type="ECO:0000313" key="4">
    <source>
        <dbReference type="Proteomes" id="UP001606099"/>
    </source>
</evidence>
<reference evidence="3 4" key="1">
    <citation type="submission" date="2024-08" db="EMBL/GenBank/DDBJ databases">
        <authorList>
            <person name="Lu H."/>
        </authorList>
    </citation>
    <scope>NUCLEOTIDE SEQUENCE [LARGE SCALE GENOMIC DNA]</scope>
    <source>
        <strain evidence="3 4">BYS180W</strain>
    </source>
</reference>
<evidence type="ECO:0000256" key="1">
    <source>
        <dbReference type="SAM" id="MobiDB-lite"/>
    </source>
</evidence>
<dbReference type="RefSeq" id="WP_394459720.1">
    <property type="nucleotide sequence ID" value="NZ_JBIGHZ010000002.1"/>
</dbReference>
<dbReference type="EMBL" id="JBIGHZ010000002">
    <property type="protein sequence ID" value="MFG6447919.1"/>
    <property type="molecule type" value="Genomic_DNA"/>
</dbReference>